<name>A0A1I3HTM8_9RHOB</name>
<dbReference type="InterPro" id="IPR050404">
    <property type="entry name" value="Heme-degrading_MO"/>
</dbReference>
<dbReference type="EMBL" id="FOQH01000006">
    <property type="protein sequence ID" value="SFI38880.1"/>
    <property type="molecule type" value="Genomic_DNA"/>
</dbReference>
<dbReference type="PANTHER" id="PTHR34474">
    <property type="entry name" value="SIGNAL TRANSDUCTION PROTEIN TRAP"/>
    <property type="match status" value="1"/>
</dbReference>
<dbReference type="PANTHER" id="PTHR34474:SF2">
    <property type="entry name" value="SIGNAL TRANSDUCTION PROTEIN TRAP"/>
    <property type="match status" value="1"/>
</dbReference>
<keyword evidence="2" id="KW-0503">Monooxygenase</keyword>
<accession>A0A1I3HTM8</accession>
<dbReference type="AlphaFoldDB" id="A0A1I3HTM8"/>
<dbReference type="GO" id="GO:0004497">
    <property type="term" value="F:monooxygenase activity"/>
    <property type="evidence" value="ECO:0007669"/>
    <property type="project" value="UniProtKB-KW"/>
</dbReference>
<dbReference type="Proteomes" id="UP000199377">
    <property type="component" value="Unassembled WGS sequence"/>
</dbReference>
<dbReference type="OrthoDB" id="9798115at2"/>
<protein>
    <submittedName>
        <fullName evidence="2">Heme-degrading monooxygenase HmoA</fullName>
    </submittedName>
</protein>
<dbReference type="PROSITE" id="PS51725">
    <property type="entry name" value="ABM"/>
    <property type="match status" value="1"/>
</dbReference>
<evidence type="ECO:0000259" key="1">
    <source>
        <dbReference type="PROSITE" id="PS51725"/>
    </source>
</evidence>
<proteinExistence type="predicted"/>
<evidence type="ECO:0000313" key="2">
    <source>
        <dbReference type="EMBL" id="SFI38880.1"/>
    </source>
</evidence>
<dbReference type="RefSeq" id="WP_092860515.1">
    <property type="nucleotide sequence ID" value="NZ_FOQH01000006.1"/>
</dbReference>
<dbReference type="SUPFAM" id="SSF54909">
    <property type="entry name" value="Dimeric alpha+beta barrel"/>
    <property type="match status" value="1"/>
</dbReference>
<reference evidence="2 3" key="1">
    <citation type="submission" date="2016-10" db="EMBL/GenBank/DDBJ databases">
        <authorList>
            <person name="de Groot N.N."/>
        </authorList>
    </citation>
    <scope>NUCLEOTIDE SEQUENCE [LARGE SCALE GENOMIC DNA]</scope>
    <source>
        <strain evidence="2 3">CGMCC 1.11030</strain>
    </source>
</reference>
<evidence type="ECO:0000313" key="3">
    <source>
        <dbReference type="Proteomes" id="UP000199377"/>
    </source>
</evidence>
<gene>
    <name evidence="2" type="ORF">SAMN05216258_106160</name>
</gene>
<keyword evidence="2" id="KW-0560">Oxidoreductase</keyword>
<dbReference type="Pfam" id="PF03992">
    <property type="entry name" value="ABM"/>
    <property type="match status" value="1"/>
</dbReference>
<dbReference type="Gene3D" id="3.30.70.100">
    <property type="match status" value="1"/>
</dbReference>
<dbReference type="STRING" id="1114924.SAMN05216258_106160"/>
<dbReference type="InterPro" id="IPR011008">
    <property type="entry name" value="Dimeric_a/b-barrel"/>
</dbReference>
<feature type="domain" description="ABM" evidence="1">
    <location>
        <begin position="2"/>
        <end position="96"/>
    </location>
</feature>
<organism evidence="2 3">
    <name type="scientific">Albimonas pacifica</name>
    <dbReference type="NCBI Taxonomy" id="1114924"/>
    <lineage>
        <taxon>Bacteria</taxon>
        <taxon>Pseudomonadati</taxon>
        <taxon>Pseudomonadota</taxon>
        <taxon>Alphaproteobacteria</taxon>
        <taxon>Rhodobacterales</taxon>
        <taxon>Paracoccaceae</taxon>
        <taxon>Albimonas</taxon>
    </lineage>
</organism>
<dbReference type="InterPro" id="IPR007138">
    <property type="entry name" value="ABM_dom"/>
</dbReference>
<sequence length="102" mass="11761">MYIAMNRFRVAPGRGAEFEEVWRRRDSRLREVPGFVSFRLLRGPETEESILYVSHTTWTSRAAFEAWTKSEQFRAAHAGAGETKSLYLGPPQFEGFEATIEM</sequence>
<keyword evidence="3" id="KW-1185">Reference proteome</keyword>